<dbReference type="EMBL" id="JACOOK010000002">
    <property type="protein sequence ID" value="MBC5616513.1"/>
    <property type="molecule type" value="Genomic_DNA"/>
</dbReference>
<dbReference type="NCBIfam" id="TIGR01683">
    <property type="entry name" value="thiS"/>
    <property type="match status" value="1"/>
</dbReference>
<dbReference type="InterPro" id="IPR012675">
    <property type="entry name" value="Beta-grasp_dom_sf"/>
</dbReference>
<dbReference type="SUPFAM" id="SSF54285">
    <property type="entry name" value="MoaD/ThiS"/>
    <property type="match status" value="1"/>
</dbReference>
<keyword evidence="2" id="KW-1185">Reference proteome</keyword>
<dbReference type="Proteomes" id="UP000636891">
    <property type="component" value="Unassembled WGS sequence"/>
</dbReference>
<evidence type="ECO:0000313" key="1">
    <source>
        <dbReference type="EMBL" id="MBC5616513.1"/>
    </source>
</evidence>
<dbReference type="Gene3D" id="3.10.20.30">
    <property type="match status" value="1"/>
</dbReference>
<comment type="caution">
    <text evidence="1">The sequence shown here is derived from an EMBL/GenBank/DDBJ whole genome shotgun (WGS) entry which is preliminary data.</text>
</comment>
<dbReference type="InterPro" id="IPR010035">
    <property type="entry name" value="Thi_S"/>
</dbReference>
<dbReference type="PANTHER" id="PTHR34472:SF1">
    <property type="entry name" value="SULFUR CARRIER PROTEIN THIS"/>
    <property type="match status" value="1"/>
</dbReference>
<dbReference type="PANTHER" id="PTHR34472">
    <property type="entry name" value="SULFUR CARRIER PROTEIN THIS"/>
    <property type="match status" value="1"/>
</dbReference>
<reference evidence="1 2" key="1">
    <citation type="submission" date="2020-08" db="EMBL/GenBank/DDBJ databases">
        <title>Genome public.</title>
        <authorList>
            <person name="Liu C."/>
            <person name="Sun Q."/>
        </authorList>
    </citation>
    <scope>NUCLEOTIDE SEQUENCE [LARGE SCALE GENOMIC DNA]</scope>
    <source>
        <strain evidence="1 2">New-7</strain>
    </source>
</reference>
<protein>
    <submittedName>
        <fullName evidence="1">Sulfur carrier protein ThiS</fullName>
    </submittedName>
</protein>
<sequence>MEIFLNGVKTPTQASTLSELIAEQSIATAGLAVAIGLRVIRRDEWDATPVADQAEITLIRATQGG</sequence>
<name>A0ABR7CLH8_9BACT</name>
<dbReference type="RefSeq" id="WP_055203176.1">
    <property type="nucleotide sequence ID" value="NZ_JACOOK010000002.1"/>
</dbReference>
<gene>
    <name evidence="1" type="primary">thiS</name>
    <name evidence="1" type="ORF">H8S08_05695</name>
</gene>
<dbReference type="CDD" id="cd00565">
    <property type="entry name" value="Ubl_ThiS"/>
    <property type="match status" value="1"/>
</dbReference>
<organism evidence="1 2">
    <name type="scientific">Alistipes hominis</name>
    <dbReference type="NCBI Taxonomy" id="2763015"/>
    <lineage>
        <taxon>Bacteria</taxon>
        <taxon>Pseudomonadati</taxon>
        <taxon>Bacteroidota</taxon>
        <taxon>Bacteroidia</taxon>
        <taxon>Bacteroidales</taxon>
        <taxon>Rikenellaceae</taxon>
        <taxon>Alistipes</taxon>
    </lineage>
</organism>
<proteinExistence type="predicted"/>
<dbReference type="InterPro" id="IPR016155">
    <property type="entry name" value="Mopterin_synth/thiamin_S_b"/>
</dbReference>
<evidence type="ECO:0000313" key="2">
    <source>
        <dbReference type="Proteomes" id="UP000636891"/>
    </source>
</evidence>
<dbReference type="Pfam" id="PF02597">
    <property type="entry name" value="ThiS"/>
    <property type="match status" value="1"/>
</dbReference>
<accession>A0ABR7CLH8</accession>
<dbReference type="InterPro" id="IPR003749">
    <property type="entry name" value="ThiS/MoaD-like"/>
</dbReference>